<protein>
    <submittedName>
        <fullName evidence="1">Uncharacterized protein</fullName>
    </submittedName>
</protein>
<name>A0ABQ7R5F0_PLUXY</name>
<keyword evidence="2" id="KW-1185">Reference proteome</keyword>
<gene>
    <name evidence="1" type="ORF">JYU34_002052</name>
</gene>
<dbReference type="EMBL" id="JAHIBW010000003">
    <property type="protein sequence ID" value="KAG7312529.1"/>
    <property type="molecule type" value="Genomic_DNA"/>
</dbReference>
<sequence length="50" mass="5673">MSRVPFPWFLYECRGGHGAGARGHGPDILSVRMRQRSADCFGENEFCSQR</sequence>
<proteinExistence type="predicted"/>
<evidence type="ECO:0000313" key="2">
    <source>
        <dbReference type="Proteomes" id="UP000823941"/>
    </source>
</evidence>
<dbReference type="Proteomes" id="UP000823941">
    <property type="component" value="Chromosome 3"/>
</dbReference>
<evidence type="ECO:0000313" key="1">
    <source>
        <dbReference type="EMBL" id="KAG7312529.1"/>
    </source>
</evidence>
<organism evidence="1 2">
    <name type="scientific">Plutella xylostella</name>
    <name type="common">Diamondback moth</name>
    <name type="synonym">Plutella maculipennis</name>
    <dbReference type="NCBI Taxonomy" id="51655"/>
    <lineage>
        <taxon>Eukaryota</taxon>
        <taxon>Metazoa</taxon>
        <taxon>Ecdysozoa</taxon>
        <taxon>Arthropoda</taxon>
        <taxon>Hexapoda</taxon>
        <taxon>Insecta</taxon>
        <taxon>Pterygota</taxon>
        <taxon>Neoptera</taxon>
        <taxon>Endopterygota</taxon>
        <taxon>Lepidoptera</taxon>
        <taxon>Glossata</taxon>
        <taxon>Ditrysia</taxon>
        <taxon>Yponomeutoidea</taxon>
        <taxon>Plutellidae</taxon>
        <taxon>Plutella</taxon>
    </lineage>
</organism>
<comment type="caution">
    <text evidence="1">The sequence shown here is derived from an EMBL/GenBank/DDBJ whole genome shotgun (WGS) entry which is preliminary data.</text>
</comment>
<accession>A0ABQ7R5F0</accession>
<reference evidence="1 2" key="1">
    <citation type="submission" date="2021-06" db="EMBL/GenBank/DDBJ databases">
        <title>A haploid diamondback moth (Plutella xylostella L.) genome assembly resolves 31 chromosomes and identifies a diamide resistance mutation.</title>
        <authorList>
            <person name="Ward C.M."/>
            <person name="Perry K.D."/>
            <person name="Baker G."/>
            <person name="Powis K."/>
            <person name="Heckel D.G."/>
            <person name="Baxter S.W."/>
        </authorList>
    </citation>
    <scope>NUCLEOTIDE SEQUENCE [LARGE SCALE GENOMIC DNA]</scope>
    <source>
        <strain evidence="1 2">LV</strain>
        <tissue evidence="1">Single pupa</tissue>
    </source>
</reference>